<sequence>MQPTSRDFNRGQWDALPSPDGDASSDAPSPDEVRWDALPSPIPNKNVQALYHLIDLRMLLNSRATTQTRIGQRYINVYTRSNFYIHDVHRIPLDTWFIATVNTFKIFEMPEYRVNGLDRVCRLECNVGAKCRLGEIEVFILENIEIMGESCSRLRRSQWDIAEKQTYSAVVEGYDVYLWHPETV</sequence>
<feature type="compositionally biased region" description="Low complexity" evidence="1">
    <location>
        <begin position="14"/>
        <end position="30"/>
    </location>
</feature>
<gene>
    <name evidence="2" type="ORF">K432DRAFT_396901</name>
</gene>
<dbReference type="EMBL" id="KV745264">
    <property type="protein sequence ID" value="OCK75889.1"/>
    <property type="molecule type" value="Genomic_DNA"/>
</dbReference>
<evidence type="ECO:0000313" key="2">
    <source>
        <dbReference type="EMBL" id="OCK75889.1"/>
    </source>
</evidence>
<organism evidence="2 3">
    <name type="scientific">Lepidopterella palustris CBS 459.81</name>
    <dbReference type="NCBI Taxonomy" id="1314670"/>
    <lineage>
        <taxon>Eukaryota</taxon>
        <taxon>Fungi</taxon>
        <taxon>Dikarya</taxon>
        <taxon>Ascomycota</taxon>
        <taxon>Pezizomycotina</taxon>
        <taxon>Dothideomycetes</taxon>
        <taxon>Pleosporomycetidae</taxon>
        <taxon>Mytilinidiales</taxon>
        <taxon>Argynnaceae</taxon>
        <taxon>Lepidopterella</taxon>
    </lineage>
</organism>
<dbReference type="AlphaFoldDB" id="A0A8E2JBH1"/>
<keyword evidence="3" id="KW-1185">Reference proteome</keyword>
<evidence type="ECO:0000256" key="1">
    <source>
        <dbReference type="SAM" id="MobiDB-lite"/>
    </source>
</evidence>
<evidence type="ECO:0000313" key="3">
    <source>
        <dbReference type="Proteomes" id="UP000250266"/>
    </source>
</evidence>
<feature type="region of interest" description="Disordered" evidence="1">
    <location>
        <begin position="1"/>
        <end position="32"/>
    </location>
</feature>
<proteinExistence type="predicted"/>
<protein>
    <submittedName>
        <fullName evidence="2">Uncharacterized protein</fullName>
    </submittedName>
</protein>
<accession>A0A8E2JBH1</accession>
<reference evidence="2 3" key="1">
    <citation type="journal article" date="2016" name="Nat. Commun.">
        <title>Ectomycorrhizal ecology is imprinted in the genome of the dominant symbiotic fungus Cenococcum geophilum.</title>
        <authorList>
            <consortium name="DOE Joint Genome Institute"/>
            <person name="Peter M."/>
            <person name="Kohler A."/>
            <person name="Ohm R.A."/>
            <person name="Kuo A."/>
            <person name="Krutzmann J."/>
            <person name="Morin E."/>
            <person name="Arend M."/>
            <person name="Barry K.W."/>
            <person name="Binder M."/>
            <person name="Choi C."/>
            <person name="Clum A."/>
            <person name="Copeland A."/>
            <person name="Grisel N."/>
            <person name="Haridas S."/>
            <person name="Kipfer T."/>
            <person name="LaButti K."/>
            <person name="Lindquist E."/>
            <person name="Lipzen A."/>
            <person name="Maire R."/>
            <person name="Meier B."/>
            <person name="Mihaltcheva S."/>
            <person name="Molinier V."/>
            <person name="Murat C."/>
            <person name="Poggeler S."/>
            <person name="Quandt C.A."/>
            <person name="Sperisen C."/>
            <person name="Tritt A."/>
            <person name="Tisserant E."/>
            <person name="Crous P.W."/>
            <person name="Henrissat B."/>
            <person name="Nehls U."/>
            <person name="Egli S."/>
            <person name="Spatafora J.W."/>
            <person name="Grigoriev I.V."/>
            <person name="Martin F.M."/>
        </authorList>
    </citation>
    <scope>NUCLEOTIDE SEQUENCE [LARGE SCALE GENOMIC DNA]</scope>
    <source>
        <strain evidence="2 3">CBS 459.81</strain>
    </source>
</reference>
<dbReference type="Proteomes" id="UP000250266">
    <property type="component" value="Unassembled WGS sequence"/>
</dbReference>
<name>A0A8E2JBH1_9PEZI</name>